<dbReference type="EMBL" id="AMZH03013322">
    <property type="protein sequence ID" value="RRT49479.1"/>
    <property type="molecule type" value="Genomic_DNA"/>
</dbReference>
<name>A0A426YCL6_ENSVE</name>
<reference evidence="2 3" key="1">
    <citation type="journal article" date="2014" name="Agronomy (Basel)">
        <title>A Draft Genome Sequence for Ensete ventricosum, the Drought-Tolerant Tree Against Hunger.</title>
        <authorList>
            <person name="Harrison J."/>
            <person name="Moore K.A."/>
            <person name="Paszkiewicz K."/>
            <person name="Jones T."/>
            <person name="Grant M."/>
            <person name="Ambacheew D."/>
            <person name="Muzemil S."/>
            <person name="Studholme D.J."/>
        </authorList>
    </citation>
    <scope>NUCLEOTIDE SEQUENCE [LARGE SCALE GENOMIC DNA]</scope>
</reference>
<proteinExistence type="predicted"/>
<comment type="caution">
    <text evidence="2">The sequence shown here is derived from an EMBL/GenBank/DDBJ whole genome shotgun (WGS) entry which is preliminary data.</text>
</comment>
<gene>
    <name evidence="2" type="ORF">B296_00038004</name>
</gene>
<organism evidence="2 3">
    <name type="scientific">Ensete ventricosum</name>
    <name type="common">Abyssinian banana</name>
    <name type="synonym">Musa ensete</name>
    <dbReference type="NCBI Taxonomy" id="4639"/>
    <lineage>
        <taxon>Eukaryota</taxon>
        <taxon>Viridiplantae</taxon>
        <taxon>Streptophyta</taxon>
        <taxon>Embryophyta</taxon>
        <taxon>Tracheophyta</taxon>
        <taxon>Spermatophyta</taxon>
        <taxon>Magnoliopsida</taxon>
        <taxon>Liliopsida</taxon>
        <taxon>Zingiberales</taxon>
        <taxon>Musaceae</taxon>
        <taxon>Ensete</taxon>
    </lineage>
</organism>
<feature type="region of interest" description="Disordered" evidence="1">
    <location>
        <begin position="1"/>
        <end position="65"/>
    </location>
</feature>
<evidence type="ECO:0000313" key="2">
    <source>
        <dbReference type="EMBL" id="RRT49479.1"/>
    </source>
</evidence>
<feature type="compositionally biased region" description="Basic and acidic residues" evidence="1">
    <location>
        <begin position="30"/>
        <end position="41"/>
    </location>
</feature>
<accession>A0A426YCL6</accession>
<dbReference type="Proteomes" id="UP000287651">
    <property type="component" value="Unassembled WGS sequence"/>
</dbReference>
<dbReference type="AlphaFoldDB" id="A0A426YCL6"/>
<sequence>MAERSKKRPLPPGEIDSPPPEFPKGKKAKRGSEDLPFHGDGGDDSWMDPQLAAKERAKRRNQARENEVLGDQVDVFSGEIQYEVLLSFLVTYIYEIKAVEA</sequence>
<evidence type="ECO:0000256" key="1">
    <source>
        <dbReference type="SAM" id="MobiDB-lite"/>
    </source>
</evidence>
<evidence type="ECO:0000313" key="3">
    <source>
        <dbReference type="Proteomes" id="UP000287651"/>
    </source>
</evidence>
<protein>
    <submittedName>
        <fullName evidence="2">Uncharacterized protein</fullName>
    </submittedName>
</protein>